<reference evidence="2" key="1">
    <citation type="journal article" date="2014" name="Science">
        <title>Ancient hybridizations among the ancestral genomes of bread wheat.</title>
        <authorList>
            <consortium name="International Wheat Genome Sequencing Consortium,"/>
            <person name="Marcussen T."/>
            <person name="Sandve S.R."/>
            <person name="Heier L."/>
            <person name="Spannagl M."/>
            <person name="Pfeifer M."/>
            <person name="Jakobsen K.S."/>
            <person name="Wulff B.B."/>
            <person name="Steuernagel B."/>
            <person name="Mayer K.F."/>
            <person name="Olsen O.A."/>
        </authorList>
    </citation>
    <scope>NUCLEOTIDE SEQUENCE [LARGE SCALE GENOMIC DNA]</scope>
    <source>
        <strain evidence="2">cv. AL8/78</strain>
    </source>
</reference>
<dbReference type="Gene3D" id="3.40.50.300">
    <property type="entry name" value="P-loop containing nucleotide triphosphate hydrolases"/>
    <property type="match status" value="1"/>
</dbReference>
<accession>A0A453HD94</accession>
<reference evidence="2" key="2">
    <citation type="journal article" date="2017" name="Nat. Plants">
        <title>The Aegilops tauschii genome reveals multiple impacts of transposons.</title>
        <authorList>
            <person name="Zhao G."/>
            <person name="Zou C."/>
            <person name="Li K."/>
            <person name="Wang K."/>
            <person name="Li T."/>
            <person name="Gao L."/>
            <person name="Zhang X."/>
            <person name="Wang H."/>
            <person name="Yang Z."/>
            <person name="Liu X."/>
            <person name="Jiang W."/>
            <person name="Mao L."/>
            <person name="Kong X."/>
            <person name="Jiao Y."/>
            <person name="Jia J."/>
        </authorList>
    </citation>
    <scope>NUCLEOTIDE SEQUENCE [LARGE SCALE GENOMIC DNA]</scope>
    <source>
        <strain evidence="2">cv. AL8/78</strain>
    </source>
</reference>
<dbReference type="AlphaFoldDB" id="A0A453HD94"/>
<dbReference type="Gramene" id="AET4Gv20155900.19">
    <property type="protein sequence ID" value="AET4Gv20155900.19"/>
    <property type="gene ID" value="AET4Gv20155900"/>
</dbReference>
<dbReference type="GO" id="GO:0003723">
    <property type="term" value="F:RNA binding"/>
    <property type="evidence" value="ECO:0007669"/>
    <property type="project" value="TreeGrafter"/>
</dbReference>
<dbReference type="Gene3D" id="1.10.10.2130">
    <property type="entry name" value="DEAH helicase family, winged-helix domain"/>
    <property type="match status" value="1"/>
</dbReference>
<protein>
    <recommendedName>
        <fullName evidence="3">Helicase-associated domain-containing protein</fullName>
    </recommendedName>
</protein>
<evidence type="ECO:0000313" key="1">
    <source>
        <dbReference type="EnsemblPlants" id="AET4Gv20155900.19"/>
    </source>
</evidence>
<organism evidence="1 2">
    <name type="scientific">Aegilops tauschii subsp. strangulata</name>
    <name type="common">Goatgrass</name>
    <dbReference type="NCBI Taxonomy" id="200361"/>
    <lineage>
        <taxon>Eukaryota</taxon>
        <taxon>Viridiplantae</taxon>
        <taxon>Streptophyta</taxon>
        <taxon>Embryophyta</taxon>
        <taxon>Tracheophyta</taxon>
        <taxon>Spermatophyta</taxon>
        <taxon>Magnoliopsida</taxon>
        <taxon>Liliopsida</taxon>
        <taxon>Poales</taxon>
        <taxon>Poaceae</taxon>
        <taxon>BOP clade</taxon>
        <taxon>Pooideae</taxon>
        <taxon>Triticodae</taxon>
        <taxon>Triticeae</taxon>
        <taxon>Triticinae</taxon>
        <taxon>Aegilops</taxon>
    </lineage>
</organism>
<dbReference type="GO" id="GO:0004386">
    <property type="term" value="F:helicase activity"/>
    <property type="evidence" value="ECO:0007669"/>
    <property type="project" value="TreeGrafter"/>
</dbReference>
<evidence type="ECO:0008006" key="3">
    <source>
        <dbReference type="Google" id="ProtNLM"/>
    </source>
</evidence>
<dbReference type="EnsemblPlants" id="AET4Gv20155900.19">
    <property type="protein sequence ID" value="AET4Gv20155900.19"/>
    <property type="gene ID" value="AET4Gv20155900"/>
</dbReference>
<reference evidence="1" key="3">
    <citation type="journal article" date="2017" name="Nature">
        <title>Genome sequence of the progenitor of the wheat D genome Aegilops tauschii.</title>
        <authorList>
            <person name="Luo M.C."/>
            <person name="Gu Y.Q."/>
            <person name="Puiu D."/>
            <person name="Wang H."/>
            <person name="Twardziok S.O."/>
            <person name="Deal K.R."/>
            <person name="Huo N."/>
            <person name="Zhu T."/>
            <person name="Wang L."/>
            <person name="Wang Y."/>
            <person name="McGuire P.E."/>
            <person name="Liu S."/>
            <person name="Long H."/>
            <person name="Ramasamy R.K."/>
            <person name="Rodriguez J.C."/>
            <person name="Van S.L."/>
            <person name="Yuan L."/>
            <person name="Wang Z."/>
            <person name="Xia Z."/>
            <person name="Xiao L."/>
            <person name="Anderson O.D."/>
            <person name="Ouyang S."/>
            <person name="Liang Y."/>
            <person name="Zimin A.V."/>
            <person name="Pertea G."/>
            <person name="Qi P."/>
            <person name="Bennetzen J.L."/>
            <person name="Dai X."/>
            <person name="Dawson M.W."/>
            <person name="Muller H.G."/>
            <person name="Kugler K."/>
            <person name="Rivarola-Duarte L."/>
            <person name="Spannagl M."/>
            <person name="Mayer K.F.X."/>
            <person name="Lu F.H."/>
            <person name="Bevan M.W."/>
            <person name="Leroy P."/>
            <person name="Li P."/>
            <person name="You F.M."/>
            <person name="Sun Q."/>
            <person name="Liu Z."/>
            <person name="Lyons E."/>
            <person name="Wicker T."/>
            <person name="Salzberg S.L."/>
            <person name="Devos K.M."/>
            <person name="Dvorak J."/>
        </authorList>
    </citation>
    <scope>NUCLEOTIDE SEQUENCE [LARGE SCALE GENOMIC DNA]</scope>
    <source>
        <strain evidence="1">cv. AL8/78</strain>
    </source>
</reference>
<dbReference type="Proteomes" id="UP000015105">
    <property type="component" value="Chromosome 4D"/>
</dbReference>
<name>A0A453HD94_AEGTS</name>
<dbReference type="SUPFAM" id="SSF52540">
    <property type="entry name" value="P-loop containing nucleoside triphosphate hydrolases"/>
    <property type="match status" value="1"/>
</dbReference>
<reference evidence="1" key="5">
    <citation type="journal article" date="2021" name="G3 (Bethesda)">
        <title>Aegilops tauschii genome assembly Aet v5.0 features greater sequence contiguity and improved annotation.</title>
        <authorList>
            <person name="Wang L."/>
            <person name="Zhu T."/>
            <person name="Rodriguez J.C."/>
            <person name="Deal K.R."/>
            <person name="Dubcovsky J."/>
            <person name="McGuire P.E."/>
            <person name="Lux T."/>
            <person name="Spannagl M."/>
            <person name="Mayer K.F.X."/>
            <person name="Baldrich P."/>
            <person name="Meyers B.C."/>
            <person name="Huo N."/>
            <person name="Gu Y.Q."/>
            <person name="Zhou H."/>
            <person name="Devos K.M."/>
            <person name="Bennetzen J.L."/>
            <person name="Unver T."/>
            <person name="Budak H."/>
            <person name="Gulick P.J."/>
            <person name="Galiba G."/>
            <person name="Kalapos B."/>
            <person name="Nelson D.R."/>
            <person name="Li P."/>
            <person name="You F.M."/>
            <person name="Luo M.C."/>
            <person name="Dvorak J."/>
        </authorList>
    </citation>
    <scope>NUCLEOTIDE SEQUENCE [LARGE SCALE GENOMIC DNA]</scope>
    <source>
        <strain evidence="1">cv. AL8/78</strain>
    </source>
</reference>
<dbReference type="InterPro" id="IPR042035">
    <property type="entry name" value="DEAH_win-hel_dom"/>
</dbReference>
<evidence type="ECO:0000313" key="2">
    <source>
        <dbReference type="Proteomes" id="UP000015105"/>
    </source>
</evidence>
<proteinExistence type="predicted"/>
<sequence length="82" mass="9553">RVQADQRAGRAGRTRPGKCYRLYPSSIYQKEFLEATIPEIQRTSLAGSVLYLKSLNLPDIDILKFDFLDPPSRKIRFRIFYS</sequence>
<dbReference type="PANTHER" id="PTHR18934">
    <property type="entry name" value="ATP-DEPENDENT RNA HELICASE"/>
    <property type="match status" value="1"/>
</dbReference>
<keyword evidence="2" id="KW-1185">Reference proteome</keyword>
<dbReference type="PANTHER" id="PTHR18934:SF234">
    <property type="entry name" value="PRE-MRNA-SPLICING FACTOR ATP-DEPENDENT RNA HELICASE DEAH4-RELATED"/>
    <property type="match status" value="1"/>
</dbReference>
<reference evidence="1" key="4">
    <citation type="submission" date="2019-03" db="UniProtKB">
        <authorList>
            <consortium name="EnsemblPlants"/>
        </authorList>
    </citation>
    <scope>IDENTIFICATION</scope>
</reference>
<dbReference type="InterPro" id="IPR027417">
    <property type="entry name" value="P-loop_NTPase"/>
</dbReference>